<gene>
    <name evidence="1" type="ORF">AXI58_09750</name>
</gene>
<accession>A0A150FAL6</accession>
<dbReference type="Gene3D" id="3.40.630.100">
    <property type="entry name" value="Poly-gamma-glutamate hydrolase, zinc-binding motif"/>
    <property type="match status" value="1"/>
</dbReference>
<sequence>MKRILLNVIIIVAMVLLIRCVHYASEPEPSASDTYLDFKSLAEHEDPDDYHISYNRHEGSQVLIMSPHGGRIEGGVSEIVRSFSDDFSTYLFEGLKAHDNQTLHITSTNFDEPVALKSIKQHRYVIAVHGYKGDGKNTLVGGSDRKRAAKLVKALERSGFSAELASSKTGLAGVHAENINNQGKTGLSIQLEISREQREAFFDNFDYREREYTKTDEFYRFVHTIKRVINQGYSERKTRQPSERSAG</sequence>
<reference evidence="2" key="1">
    <citation type="submission" date="2016-02" db="EMBL/GenBank/DDBJ databases">
        <authorList>
            <person name="Dunlap C."/>
        </authorList>
    </citation>
    <scope>NUCLEOTIDE SEQUENCE [LARGE SCALE GENOMIC DNA]</scope>
    <source>
        <strain evidence="2">NRRL B-41092</strain>
    </source>
</reference>
<protein>
    <recommendedName>
        <fullName evidence="3">Replication protein</fullName>
    </recommendedName>
</protein>
<dbReference type="RefSeq" id="WP_061520616.1">
    <property type="nucleotide sequence ID" value="NZ_JARLZY010000019.1"/>
</dbReference>
<name>A0A150FAL6_9BACI</name>
<comment type="caution">
    <text evidence="1">The sequence shown here is derived from an EMBL/GenBank/DDBJ whole genome shotgun (WGS) entry which is preliminary data.</text>
</comment>
<dbReference type="Proteomes" id="UP000075430">
    <property type="component" value="Unassembled WGS sequence"/>
</dbReference>
<dbReference type="Pfam" id="PF05908">
    <property type="entry name" value="Gamma_PGA_hydro"/>
    <property type="match status" value="1"/>
</dbReference>
<keyword evidence="2" id="KW-1185">Reference proteome</keyword>
<dbReference type="AlphaFoldDB" id="A0A150FAL6"/>
<dbReference type="EMBL" id="LSBA01000005">
    <property type="protein sequence ID" value="KXZ22270.1"/>
    <property type="molecule type" value="Genomic_DNA"/>
</dbReference>
<evidence type="ECO:0000313" key="1">
    <source>
        <dbReference type="EMBL" id="KXZ22270.1"/>
    </source>
</evidence>
<organism evidence="1 2">
    <name type="scientific">Bacillus nakamurai</name>
    <dbReference type="NCBI Taxonomy" id="1793963"/>
    <lineage>
        <taxon>Bacteria</taxon>
        <taxon>Bacillati</taxon>
        <taxon>Bacillota</taxon>
        <taxon>Bacilli</taxon>
        <taxon>Bacillales</taxon>
        <taxon>Bacillaceae</taxon>
        <taxon>Bacillus</taxon>
    </lineage>
</organism>
<dbReference type="InterPro" id="IPR008585">
    <property type="entry name" value="Gamma_PGA_hydro"/>
</dbReference>
<dbReference type="InterPro" id="IPR038128">
    <property type="entry name" value="Gamma_PGA_hydro_sf"/>
</dbReference>
<proteinExistence type="predicted"/>
<dbReference type="OrthoDB" id="7721587at2"/>
<evidence type="ECO:0000313" key="2">
    <source>
        <dbReference type="Proteomes" id="UP000075430"/>
    </source>
</evidence>
<evidence type="ECO:0008006" key="3">
    <source>
        <dbReference type="Google" id="ProtNLM"/>
    </source>
</evidence>
<dbReference type="STRING" id="1793963.AXI58_09750"/>